<feature type="compositionally biased region" description="Low complexity" evidence="1">
    <location>
        <begin position="69"/>
        <end position="83"/>
    </location>
</feature>
<dbReference type="Proteomes" id="UP001501666">
    <property type="component" value="Unassembled WGS sequence"/>
</dbReference>
<organism evidence="2 3">
    <name type="scientific">Nonomuraea recticatena</name>
    <dbReference type="NCBI Taxonomy" id="46178"/>
    <lineage>
        <taxon>Bacteria</taxon>
        <taxon>Bacillati</taxon>
        <taxon>Actinomycetota</taxon>
        <taxon>Actinomycetes</taxon>
        <taxon>Streptosporangiales</taxon>
        <taxon>Streptosporangiaceae</taxon>
        <taxon>Nonomuraea</taxon>
    </lineage>
</organism>
<comment type="caution">
    <text evidence="2">The sequence shown here is derived from an EMBL/GenBank/DDBJ whole genome shotgun (WGS) entry which is preliminary data.</text>
</comment>
<accession>A0ABP6EFS4</accession>
<evidence type="ECO:0000313" key="3">
    <source>
        <dbReference type="Proteomes" id="UP001501666"/>
    </source>
</evidence>
<sequence>MPGLRGFAVGLGDGGSAARGLGGFGVGVVVGVDITVGNPSSIDSAASDELGADLALDVLCGPSGPLEHAQATTATTTSTATRTVIRRRQ</sequence>
<reference evidence="3" key="1">
    <citation type="journal article" date="2019" name="Int. J. Syst. Evol. Microbiol.">
        <title>The Global Catalogue of Microorganisms (GCM) 10K type strain sequencing project: providing services to taxonomists for standard genome sequencing and annotation.</title>
        <authorList>
            <consortium name="The Broad Institute Genomics Platform"/>
            <consortium name="The Broad Institute Genome Sequencing Center for Infectious Disease"/>
            <person name="Wu L."/>
            <person name="Ma J."/>
        </authorList>
    </citation>
    <scope>NUCLEOTIDE SEQUENCE [LARGE SCALE GENOMIC DNA]</scope>
    <source>
        <strain evidence="3">JCM 6835</strain>
    </source>
</reference>
<name>A0ABP6EFS4_9ACTN</name>
<keyword evidence="3" id="KW-1185">Reference proteome</keyword>
<feature type="region of interest" description="Disordered" evidence="1">
    <location>
        <begin position="66"/>
        <end position="89"/>
    </location>
</feature>
<gene>
    <name evidence="2" type="ORF">GCM10010412_039410</name>
</gene>
<evidence type="ECO:0000256" key="1">
    <source>
        <dbReference type="SAM" id="MobiDB-lite"/>
    </source>
</evidence>
<dbReference type="EMBL" id="BAAATE010000009">
    <property type="protein sequence ID" value="GAA2664179.1"/>
    <property type="molecule type" value="Genomic_DNA"/>
</dbReference>
<proteinExistence type="predicted"/>
<protein>
    <submittedName>
        <fullName evidence="2">Uncharacterized protein</fullName>
    </submittedName>
</protein>
<evidence type="ECO:0000313" key="2">
    <source>
        <dbReference type="EMBL" id="GAA2664179.1"/>
    </source>
</evidence>